<evidence type="ECO:0000313" key="15">
    <source>
        <dbReference type="EMBL" id="BBI99308.1"/>
    </source>
</evidence>
<dbReference type="EMBL" id="AP019536">
    <property type="protein sequence ID" value="BBI99308.1"/>
    <property type="molecule type" value="Genomic_DNA"/>
</dbReference>
<dbReference type="KEGG" id="fku:FGKAn22_10010"/>
<evidence type="ECO:0000256" key="5">
    <source>
        <dbReference type="ARBA" id="ARBA00022679"/>
    </source>
</evidence>
<keyword evidence="11" id="KW-0902">Two-component regulatory system</keyword>
<dbReference type="InterPro" id="IPR013727">
    <property type="entry name" value="2CSK_N"/>
</dbReference>
<dbReference type="InterPro" id="IPR005467">
    <property type="entry name" value="His_kinase_dom"/>
</dbReference>
<feature type="domain" description="HAMP" evidence="14">
    <location>
        <begin position="178"/>
        <end position="230"/>
    </location>
</feature>
<comment type="catalytic activity">
    <reaction evidence="1">
        <text>ATP + protein L-histidine = ADP + protein N-phospho-L-histidine.</text>
        <dbReference type="EC" id="2.7.13.3"/>
    </reaction>
</comment>
<dbReference type="InterPro" id="IPR003594">
    <property type="entry name" value="HATPase_dom"/>
</dbReference>
<evidence type="ECO:0000256" key="9">
    <source>
        <dbReference type="ARBA" id="ARBA00022840"/>
    </source>
</evidence>
<feature type="transmembrane region" description="Helical" evidence="12">
    <location>
        <begin position="162"/>
        <end position="181"/>
    </location>
</feature>
<keyword evidence="4" id="KW-0597">Phosphoprotein</keyword>
<dbReference type="PANTHER" id="PTHR45436">
    <property type="entry name" value="SENSOR HISTIDINE KINASE YKOH"/>
    <property type="match status" value="1"/>
</dbReference>
<protein>
    <recommendedName>
        <fullName evidence="3">histidine kinase</fullName>
        <ecNumber evidence="3">2.7.13.3</ecNumber>
    </recommendedName>
</protein>
<accession>A0AAN1SYF4</accession>
<dbReference type="PANTHER" id="PTHR45436:SF14">
    <property type="entry name" value="SENSOR PROTEIN QSEC"/>
    <property type="match status" value="1"/>
</dbReference>
<organism evidence="15 16">
    <name type="scientific">Ferrigenium kumadai</name>
    <dbReference type="NCBI Taxonomy" id="1682490"/>
    <lineage>
        <taxon>Bacteria</taxon>
        <taxon>Pseudomonadati</taxon>
        <taxon>Pseudomonadota</taxon>
        <taxon>Betaproteobacteria</taxon>
        <taxon>Nitrosomonadales</taxon>
        <taxon>Gallionellaceae</taxon>
        <taxon>Ferrigenium</taxon>
    </lineage>
</organism>
<evidence type="ECO:0000256" key="7">
    <source>
        <dbReference type="ARBA" id="ARBA00022741"/>
    </source>
</evidence>
<dbReference type="InterPro" id="IPR003661">
    <property type="entry name" value="HisK_dim/P_dom"/>
</dbReference>
<dbReference type="Pfam" id="PF08521">
    <property type="entry name" value="2CSK_N"/>
    <property type="match status" value="1"/>
</dbReference>
<dbReference type="SUPFAM" id="SSF55874">
    <property type="entry name" value="ATPase domain of HSP90 chaperone/DNA topoisomerase II/histidine kinase"/>
    <property type="match status" value="1"/>
</dbReference>
<evidence type="ECO:0000256" key="4">
    <source>
        <dbReference type="ARBA" id="ARBA00022553"/>
    </source>
</evidence>
<gene>
    <name evidence="15" type="primary">qseC</name>
    <name evidence="15" type="ORF">FGKAn22_10010</name>
</gene>
<dbReference type="GO" id="GO:0005886">
    <property type="term" value="C:plasma membrane"/>
    <property type="evidence" value="ECO:0007669"/>
    <property type="project" value="TreeGrafter"/>
</dbReference>
<evidence type="ECO:0000256" key="1">
    <source>
        <dbReference type="ARBA" id="ARBA00000085"/>
    </source>
</evidence>
<feature type="domain" description="Histidine kinase" evidence="13">
    <location>
        <begin position="238"/>
        <end position="447"/>
    </location>
</feature>
<reference evidence="15 16" key="1">
    <citation type="submission" date="2019-03" db="EMBL/GenBank/DDBJ databases">
        <title>Complete genome sequence of Ferrigenium kumadai strain An22, a microaerophilic iron-oxidizing bacterium isolated from a paddy field soil.</title>
        <authorList>
            <person name="Watanabe T."/>
            <person name="Asakawa S."/>
        </authorList>
    </citation>
    <scope>NUCLEOTIDE SEQUENCE [LARGE SCALE GENOMIC DNA]</scope>
    <source>
        <strain evidence="15 16">An22</strain>
    </source>
</reference>
<evidence type="ECO:0000256" key="2">
    <source>
        <dbReference type="ARBA" id="ARBA00004141"/>
    </source>
</evidence>
<dbReference type="GO" id="GO:0005524">
    <property type="term" value="F:ATP binding"/>
    <property type="evidence" value="ECO:0007669"/>
    <property type="project" value="UniProtKB-KW"/>
</dbReference>
<dbReference type="SMART" id="SM00387">
    <property type="entry name" value="HATPase_c"/>
    <property type="match status" value="1"/>
</dbReference>
<dbReference type="Gene3D" id="3.30.565.10">
    <property type="entry name" value="Histidine kinase-like ATPase, C-terminal domain"/>
    <property type="match status" value="1"/>
</dbReference>
<dbReference type="Pfam" id="PF00512">
    <property type="entry name" value="HisKA"/>
    <property type="match status" value="1"/>
</dbReference>
<evidence type="ECO:0000256" key="10">
    <source>
        <dbReference type="ARBA" id="ARBA00022989"/>
    </source>
</evidence>
<dbReference type="PROSITE" id="PS50109">
    <property type="entry name" value="HIS_KIN"/>
    <property type="match status" value="1"/>
</dbReference>
<dbReference type="RefSeq" id="WP_212786895.1">
    <property type="nucleotide sequence ID" value="NZ_AP019536.1"/>
</dbReference>
<dbReference type="SMART" id="SM00388">
    <property type="entry name" value="HisKA"/>
    <property type="match status" value="1"/>
</dbReference>
<dbReference type="SUPFAM" id="SSF47384">
    <property type="entry name" value="Homodimeric domain of signal transducing histidine kinase"/>
    <property type="match status" value="1"/>
</dbReference>
<dbReference type="GO" id="GO:0000155">
    <property type="term" value="F:phosphorelay sensor kinase activity"/>
    <property type="evidence" value="ECO:0007669"/>
    <property type="project" value="InterPro"/>
</dbReference>
<keyword evidence="7" id="KW-0547">Nucleotide-binding</keyword>
<evidence type="ECO:0000259" key="13">
    <source>
        <dbReference type="PROSITE" id="PS50109"/>
    </source>
</evidence>
<evidence type="ECO:0000256" key="11">
    <source>
        <dbReference type="ARBA" id="ARBA00023012"/>
    </source>
</evidence>
<evidence type="ECO:0000259" key="14">
    <source>
        <dbReference type="PROSITE" id="PS50885"/>
    </source>
</evidence>
<keyword evidence="6 12" id="KW-0812">Transmembrane</keyword>
<evidence type="ECO:0000256" key="8">
    <source>
        <dbReference type="ARBA" id="ARBA00022777"/>
    </source>
</evidence>
<keyword evidence="12" id="KW-0472">Membrane</keyword>
<keyword evidence="8" id="KW-0418">Kinase</keyword>
<keyword evidence="9" id="KW-0067">ATP-binding</keyword>
<dbReference type="InterPro" id="IPR003660">
    <property type="entry name" value="HAMP_dom"/>
</dbReference>
<comment type="subcellular location">
    <subcellularLocation>
        <location evidence="2">Membrane</location>
        <topology evidence="2">Multi-pass membrane protein</topology>
    </subcellularLocation>
</comment>
<name>A0AAN1SYF4_9PROT</name>
<keyword evidence="5" id="KW-0808">Transferase</keyword>
<dbReference type="Proteomes" id="UP001319121">
    <property type="component" value="Chromosome"/>
</dbReference>
<dbReference type="Pfam" id="PF02518">
    <property type="entry name" value="HATPase_c"/>
    <property type="match status" value="1"/>
</dbReference>
<dbReference type="InterPro" id="IPR050428">
    <property type="entry name" value="TCS_sensor_his_kinase"/>
</dbReference>
<keyword evidence="10 12" id="KW-1133">Transmembrane helix</keyword>
<dbReference type="CDD" id="cd00082">
    <property type="entry name" value="HisKA"/>
    <property type="match status" value="1"/>
</dbReference>
<evidence type="ECO:0000313" key="16">
    <source>
        <dbReference type="Proteomes" id="UP001319121"/>
    </source>
</evidence>
<keyword evidence="16" id="KW-1185">Reference proteome</keyword>
<sequence>MSKQTMSLQNRLALLLLGAVMLFGIIAGYESYRNALHEADELFDAQLAQFAQSLLSVATDLDDDRAAPLPPPAHKYQQDFVFEIWDTEEKPARVLLRSNSEFTMPIHQLPEEKFSSGEWNGRHWRFYRQHDEERDIDVLVGQSDTVREELAREVALHNVTPFLFGLPVLALFAILAIRFGLSPLRRLTESLRRLSPEQLTTVTPGDTPREITPVVEALNSLLVRTAGVLENERRFTADAAHELRTPLAALQAQLQAAQLSSSDIERSECLAKSLQGTERMSHLVGQLLTLSRLDELTAPALLEPVDLVELARSCSAELAPDALAKNIALELRAETPIKISASEELLRIMLRNLLDNAIRYTPRGGHVTIALEGKTLAITDSGLGVDTDKLPLLGKRFSRLDPSGPEGVGLGLSIVLRIAALHHANAEFRQATGHSGLAVSVHFPETR</sequence>
<evidence type="ECO:0000256" key="6">
    <source>
        <dbReference type="ARBA" id="ARBA00022692"/>
    </source>
</evidence>
<dbReference type="AlphaFoldDB" id="A0AAN1SYF4"/>
<dbReference type="Gene3D" id="1.10.287.130">
    <property type="match status" value="1"/>
</dbReference>
<evidence type="ECO:0000256" key="12">
    <source>
        <dbReference type="SAM" id="Phobius"/>
    </source>
</evidence>
<dbReference type="InterPro" id="IPR036097">
    <property type="entry name" value="HisK_dim/P_sf"/>
</dbReference>
<dbReference type="Gene3D" id="1.20.5.1040">
    <property type="entry name" value="Sensor protein qsec"/>
    <property type="match status" value="1"/>
</dbReference>
<dbReference type="EC" id="2.7.13.3" evidence="3"/>
<proteinExistence type="predicted"/>
<dbReference type="InterPro" id="IPR036890">
    <property type="entry name" value="HATPase_C_sf"/>
</dbReference>
<dbReference type="FunFam" id="1.10.287.130:FF:000001">
    <property type="entry name" value="Two-component sensor histidine kinase"/>
    <property type="match status" value="1"/>
</dbReference>
<evidence type="ECO:0000256" key="3">
    <source>
        <dbReference type="ARBA" id="ARBA00012438"/>
    </source>
</evidence>
<dbReference type="Pfam" id="PF00672">
    <property type="entry name" value="HAMP"/>
    <property type="match status" value="1"/>
</dbReference>
<dbReference type="PROSITE" id="PS50885">
    <property type="entry name" value="HAMP"/>
    <property type="match status" value="1"/>
</dbReference>